<evidence type="ECO:0000256" key="1">
    <source>
        <dbReference type="ARBA" id="ARBA00022679"/>
    </source>
</evidence>
<dbReference type="InterPro" id="IPR011009">
    <property type="entry name" value="Kinase-like_dom_sf"/>
</dbReference>
<evidence type="ECO:0000256" key="6">
    <source>
        <dbReference type="SAM" id="MobiDB-lite"/>
    </source>
</evidence>
<sequence length="590" mass="64533">MLIKKVLPEHASNPDFTTMFIREARISSSLSHSNIAQVYDFGCIDGEYFLAMEYVDGQPLNRVLQRALRSGLSSIPAPLALLIGSEMCRGLHYAHTRLDQQGQPLEIVHRDIAPDNVLISYEGQVKIVDFGIAQSSEPRDFATTPGTVKGKFLYFSPEQARGELVDARTDVWATGVVLYKLLCGRLPVEGPAYSALSRIVRGEFPRPCVINPELPLELDAIVMRALTLRREDRYPSCMALDEALTEALASMDPRLSTRSLSSFIHALFSEDLRAEGRQPLVPPSFQEQLDRWRTGTSPQLPASPQRAPSVEPPTDTQVEPVRPLSSRMRLLGVGVGSAVAGAALALAMATPRSPTPQPMPRVAGESGLTRKEPRAPASGGASAVIPVAVASMVVAAPSASPPGAPAAESPRPVPSEPPAAYASAEKALLRNNVKLAAFQGEKCIQQDPQWAECFLIAGEAYTRQRSDSLSRKAADRYTRFLRLAPTHPRALEIRQKLRRLEARRAFVEGTQLFKVRQFDEALPRAQQCLQQAPDDAHCQLLAGDAALALGQQARASEHYRKFLELAPDHAAAPRVRATLANDELRRAHRK</sequence>
<keyword evidence="1" id="KW-0808">Transferase</keyword>
<dbReference type="InterPro" id="IPR008266">
    <property type="entry name" value="Tyr_kinase_AS"/>
</dbReference>
<dbReference type="AlphaFoldDB" id="A0A085WMQ0"/>
<dbReference type="PATRIC" id="fig|394096.3.peg.2909"/>
<dbReference type="GO" id="GO:0004713">
    <property type="term" value="F:protein tyrosine kinase activity"/>
    <property type="evidence" value="ECO:0007669"/>
    <property type="project" value="InterPro"/>
</dbReference>
<keyword evidence="5" id="KW-0802">TPR repeat</keyword>
<dbReference type="Gene3D" id="1.10.510.10">
    <property type="entry name" value="Transferase(Phosphotransferase) domain 1"/>
    <property type="match status" value="1"/>
</dbReference>
<dbReference type="STRING" id="394096.DB31_6865"/>
<evidence type="ECO:0000313" key="9">
    <source>
        <dbReference type="Proteomes" id="UP000028725"/>
    </source>
</evidence>
<dbReference type="SUPFAM" id="SSF48452">
    <property type="entry name" value="TPR-like"/>
    <property type="match status" value="1"/>
</dbReference>
<dbReference type="CDD" id="cd14014">
    <property type="entry name" value="STKc_PknB_like"/>
    <property type="match status" value="1"/>
</dbReference>
<dbReference type="PROSITE" id="PS50011">
    <property type="entry name" value="PROTEIN_KINASE_DOM"/>
    <property type="match status" value="1"/>
</dbReference>
<dbReference type="PROSITE" id="PS50005">
    <property type="entry name" value="TPR"/>
    <property type="match status" value="1"/>
</dbReference>
<feature type="region of interest" description="Disordered" evidence="6">
    <location>
        <begin position="294"/>
        <end position="319"/>
    </location>
</feature>
<dbReference type="InterPro" id="IPR000719">
    <property type="entry name" value="Prot_kinase_dom"/>
</dbReference>
<evidence type="ECO:0000259" key="7">
    <source>
        <dbReference type="PROSITE" id="PS50011"/>
    </source>
</evidence>
<dbReference type="SUPFAM" id="SSF56112">
    <property type="entry name" value="Protein kinase-like (PK-like)"/>
    <property type="match status" value="1"/>
</dbReference>
<feature type="region of interest" description="Disordered" evidence="6">
    <location>
        <begin position="397"/>
        <end position="419"/>
    </location>
</feature>
<evidence type="ECO:0000313" key="8">
    <source>
        <dbReference type="EMBL" id="KFE68963.1"/>
    </source>
</evidence>
<dbReference type="GO" id="GO:0005524">
    <property type="term" value="F:ATP binding"/>
    <property type="evidence" value="ECO:0007669"/>
    <property type="project" value="UniProtKB-KW"/>
</dbReference>
<feature type="domain" description="Protein kinase" evidence="7">
    <location>
        <begin position="1"/>
        <end position="255"/>
    </location>
</feature>
<dbReference type="EMBL" id="JMCB01000005">
    <property type="protein sequence ID" value="KFE68963.1"/>
    <property type="molecule type" value="Genomic_DNA"/>
</dbReference>
<reference evidence="8 9" key="1">
    <citation type="submission" date="2014-04" db="EMBL/GenBank/DDBJ databases">
        <title>Genome assembly of Hyalangium minutum DSM 14724.</title>
        <authorList>
            <person name="Sharma G."/>
            <person name="Subramanian S."/>
        </authorList>
    </citation>
    <scope>NUCLEOTIDE SEQUENCE [LARGE SCALE GENOMIC DNA]</scope>
    <source>
        <strain evidence="8 9">DSM 14724</strain>
    </source>
</reference>
<dbReference type="InterPro" id="IPR019734">
    <property type="entry name" value="TPR_rpt"/>
</dbReference>
<dbReference type="PANTHER" id="PTHR43289:SF6">
    <property type="entry name" value="SERINE_THREONINE-PROTEIN KINASE NEKL-3"/>
    <property type="match status" value="1"/>
</dbReference>
<keyword evidence="8" id="KW-0723">Serine/threonine-protein kinase</keyword>
<dbReference type="Gene3D" id="3.30.200.20">
    <property type="entry name" value="Phosphorylase Kinase, domain 1"/>
    <property type="match status" value="1"/>
</dbReference>
<evidence type="ECO:0000256" key="2">
    <source>
        <dbReference type="ARBA" id="ARBA00022741"/>
    </source>
</evidence>
<evidence type="ECO:0000256" key="4">
    <source>
        <dbReference type="ARBA" id="ARBA00022840"/>
    </source>
</evidence>
<keyword evidence="3 8" id="KW-0418">Kinase</keyword>
<evidence type="ECO:0000256" key="3">
    <source>
        <dbReference type="ARBA" id="ARBA00022777"/>
    </source>
</evidence>
<protein>
    <submittedName>
        <fullName evidence="8">Serine/threonine protein kinase</fullName>
    </submittedName>
</protein>
<dbReference type="SMART" id="SM00219">
    <property type="entry name" value="TyrKc"/>
    <property type="match status" value="1"/>
</dbReference>
<dbReference type="InterPro" id="IPR020635">
    <property type="entry name" value="Tyr_kinase_cat_dom"/>
</dbReference>
<comment type="caution">
    <text evidence="8">The sequence shown here is derived from an EMBL/GenBank/DDBJ whole genome shotgun (WGS) entry which is preliminary data.</text>
</comment>
<keyword evidence="2" id="KW-0547">Nucleotide-binding</keyword>
<keyword evidence="4" id="KW-0067">ATP-binding</keyword>
<name>A0A085WMQ0_9BACT</name>
<organism evidence="8 9">
    <name type="scientific">Hyalangium minutum</name>
    <dbReference type="NCBI Taxonomy" id="394096"/>
    <lineage>
        <taxon>Bacteria</taxon>
        <taxon>Pseudomonadati</taxon>
        <taxon>Myxococcota</taxon>
        <taxon>Myxococcia</taxon>
        <taxon>Myxococcales</taxon>
        <taxon>Cystobacterineae</taxon>
        <taxon>Archangiaceae</taxon>
        <taxon>Hyalangium</taxon>
    </lineage>
</organism>
<accession>A0A085WMQ0</accession>
<dbReference type="Gene3D" id="1.25.40.10">
    <property type="entry name" value="Tetratricopeptide repeat domain"/>
    <property type="match status" value="1"/>
</dbReference>
<keyword evidence="9" id="KW-1185">Reference proteome</keyword>
<evidence type="ECO:0000256" key="5">
    <source>
        <dbReference type="PROSITE-ProRule" id="PRU00339"/>
    </source>
</evidence>
<feature type="region of interest" description="Disordered" evidence="6">
    <location>
        <begin position="350"/>
        <end position="379"/>
    </location>
</feature>
<dbReference type="Proteomes" id="UP000028725">
    <property type="component" value="Unassembled WGS sequence"/>
</dbReference>
<dbReference type="GO" id="GO:0004674">
    <property type="term" value="F:protein serine/threonine kinase activity"/>
    <property type="evidence" value="ECO:0007669"/>
    <property type="project" value="UniProtKB-KW"/>
</dbReference>
<dbReference type="Pfam" id="PF00069">
    <property type="entry name" value="Pkinase"/>
    <property type="match status" value="1"/>
</dbReference>
<dbReference type="PROSITE" id="PS00109">
    <property type="entry name" value="PROTEIN_KINASE_TYR"/>
    <property type="match status" value="1"/>
</dbReference>
<feature type="repeat" description="TPR" evidence="5">
    <location>
        <begin position="536"/>
        <end position="569"/>
    </location>
</feature>
<dbReference type="InterPro" id="IPR011990">
    <property type="entry name" value="TPR-like_helical_dom_sf"/>
</dbReference>
<proteinExistence type="predicted"/>
<gene>
    <name evidence="8" type="ORF">DB31_6865</name>
</gene>
<dbReference type="PANTHER" id="PTHR43289">
    <property type="entry name" value="MITOGEN-ACTIVATED PROTEIN KINASE KINASE KINASE 20-RELATED"/>
    <property type="match status" value="1"/>
</dbReference>